<evidence type="ECO:0000256" key="11">
    <source>
        <dbReference type="SAM" id="MobiDB-lite"/>
    </source>
</evidence>
<dbReference type="Gene3D" id="1.10.10.160">
    <property type="match status" value="1"/>
</dbReference>
<evidence type="ECO:0000256" key="7">
    <source>
        <dbReference type="ARBA" id="ARBA00034617"/>
    </source>
</evidence>
<name>A0A345ULZ2_9BACT</name>
<dbReference type="OrthoDB" id="9810135at2"/>
<dbReference type="AlphaFoldDB" id="A0A345ULZ2"/>
<evidence type="ECO:0000313" key="15">
    <source>
        <dbReference type="Proteomes" id="UP000254808"/>
    </source>
</evidence>
<dbReference type="InterPro" id="IPR014017">
    <property type="entry name" value="DNA_helicase_UvrD-like_C"/>
</dbReference>
<dbReference type="Pfam" id="PF00580">
    <property type="entry name" value="UvrD-helicase"/>
    <property type="match status" value="1"/>
</dbReference>
<reference evidence="14 15" key="1">
    <citation type="submission" date="2018-03" db="EMBL/GenBank/DDBJ databases">
        <title>Phenotypic and genomic properties of Cyclonatronum proteinivorum gen. nov., sp. nov., a haloalkaliphilic bacteroidete from soda lakes possessing Na+-translocating rhodopsin.</title>
        <authorList>
            <person name="Toshchakov S.V."/>
            <person name="Korzhenkov A."/>
            <person name="Samarov N.I."/>
            <person name="Kublanov I.V."/>
            <person name="Muntyan M.S."/>
            <person name="Sorokin D.Y."/>
        </authorList>
    </citation>
    <scope>NUCLEOTIDE SEQUENCE [LARGE SCALE GENOMIC DNA]</scope>
    <source>
        <strain evidence="14 15">Omega</strain>
    </source>
</reference>
<dbReference type="PANTHER" id="PTHR11070:SF3">
    <property type="entry name" value="DNA 3'-5' HELICASE"/>
    <property type="match status" value="1"/>
</dbReference>
<keyword evidence="6" id="KW-0413">Isomerase</keyword>
<evidence type="ECO:0000256" key="8">
    <source>
        <dbReference type="ARBA" id="ARBA00034808"/>
    </source>
</evidence>
<dbReference type="PROSITE" id="PS51217">
    <property type="entry name" value="UVRD_HELICASE_CTER"/>
    <property type="match status" value="1"/>
</dbReference>
<evidence type="ECO:0000256" key="3">
    <source>
        <dbReference type="ARBA" id="ARBA00022801"/>
    </source>
</evidence>
<evidence type="ECO:0000256" key="2">
    <source>
        <dbReference type="ARBA" id="ARBA00022741"/>
    </source>
</evidence>
<keyword evidence="4 10" id="KW-0347">Helicase</keyword>
<dbReference type="RefSeq" id="WP_114984672.1">
    <property type="nucleotide sequence ID" value="NZ_CP027806.1"/>
</dbReference>
<feature type="domain" description="UvrD-like helicase C-terminal" evidence="13">
    <location>
        <begin position="306"/>
        <end position="569"/>
    </location>
</feature>
<dbReference type="InterPro" id="IPR027417">
    <property type="entry name" value="P-loop_NTPase"/>
</dbReference>
<dbReference type="InterPro" id="IPR013986">
    <property type="entry name" value="DExx_box_DNA_helicase_dom_sf"/>
</dbReference>
<comment type="similarity">
    <text evidence="1">Belongs to the helicase family. UvrD subfamily.</text>
</comment>
<dbReference type="EMBL" id="CP027806">
    <property type="protein sequence ID" value="AXJ01494.1"/>
    <property type="molecule type" value="Genomic_DNA"/>
</dbReference>
<dbReference type="EC" id="5.6.2.4" evidence="8"/>
<dbReference type="PROSITE" id="PS51198">
    <property type="entry name" value="UVRD_HELICASE_ATP_BIND"/>
    <property type="match status" value="1"/>
</dbReference>
<comment type="catalytic activity">
    <reaction evidence="9">
        <text>ATP + H2O = ADP + phosphate + H(+)</text>
        <dbReference type="Rhea" id="RHEA:13065"/>
        <dbReference type="ChEBI" id="CHEBI:15377"/>
        <dbReference type="ChEBI" id="CHEBI:15378"/>
        <dbReference type="ChEBI" id="CHEBI:30616"/>
        <dbReference type="ChEBI" id="CHEBI:43474"/>
        <dbReference type="ChEBI" id="CHEBI:456216"/>
        <dbReference type="EC" id="5.6.2.4"/>
    </reaction>
</comment>
<evidence type="ECO:0000259" key="12">
    <source>
        <dbReference type="PROSITE" id="PS51198"/>
    </source>
</evidence>
<dbReference type="GO" id="GO:0000725">
    <property type="term" value="P:recombinational repair"/>
    <property type="evidence" value="ECO:0007669"/>
    <property type="project" value="TreeGrafter"/>
</dbReference>
<sequence length="687" mass="77937">MKKFILKKEAQREPAYSIDYAALLNEAQLQAVMHEGGPALVIAGAGTGKTRTLIYRVARLIEAGADPSKILLLTFTRRAAREMLDRASSVLDERCRKVRGGTFHFYCSQLLHQYHEHIGFPQNFTIIDTADAQDILQMLRAEFRFDKLKTRFPKKSTLQNIISAAINKQLSLYEVVERGYDQFLNHIERIEELASAYRQYKEQHRVMDFDDLLVRTVELLQNEEVLQLVRGRHQYVLVDEYQDTNAIQAELVRLFTPASGKVMVVGDDAQSIYRFRGADHKNIMRFPELFEGSTRITLEENYRSTGNILRVANKVLEQARDKFEKKLFTKREDGELPALVKTADTREQSRFVVQMIMNLREQELSLGDMAVLFRNGRDSFDLEIELNRRKIPFIKYGGQKFSEAAHIKDVLAHLRVIVNPDDALAWNRILTLIEGIGPKTAADLLNWLATAGNPYELAASGLVSEKFKAGLLGLSQLLIDLKKNELSPAEALAQIHAYYKPVCEKKFDDHPKRLKDLEAFEAIAVNYRDYPQLLEELALDPIEATAVDTLAGREDETPLVLSTIHSAKGLEWAHVFLIQCLDGVIPSGFSVDEPEELDEELRLLYVAVTRAQDMLYISYPILQHSNFGDVFTKPSRFLAEMGESLLEPWLLVDESELPQTQLPEASAAAPDTPLQLGDGTQAEVTEE</sequence>
<dbReference type="GO" id="GO:0005524">
    <property type="term" value="F:ATP binding"/>
    <property type="evidence" value="ECO:0007669"/>
    <property type="project" value="UniProtKB-UniRule"/>
</dbReference>
<dbReference type="Gene3D" id="3.40.50.300">
    <property type="entry name" value="P-loop containing nucleotide triphosphate hydrolases"/>
    <property type="match status" value="2"/>
</dbReference>
<evidence type="ECO:0000256" key="9">
    <source>
        <dbReference type="ARBA" id="ARBA00048988"/>
    </source>
</evidence>
<evidence type="ECO:0000256" key="4">
    <source>
        <dbReference type="ARBA" id="ARBA00022806"/>
    </source>
</evidence>
<comment type="catalytic activity">
    <reaction evidence="7">
        <text>Couples ATP hydrolysis with the unwinding of duplex DNA by translocating in the 3'-5' direction.</text>
        <dbReference type="EC" id="5.6.2.4"/>
    </reaction>
</comment>
<evidence type="ECO:0000259" key="13">
    <source>
        <dbReference type="PROSITE" id="PS51217"/>
    </source>
</evidence>
<keyword evidence="2 10" id="KW-0547">Nucleotide-binding</keyword>
<feature type="binding site" evidence="10">
    <location>
        <begin position="43"/>
        <end position="50"/>
    </location>
    <ligand>
        <name>ATP</name>
        <dbReference type="ChEBI" id="CHEBI:30616"/>
    </ligand>
</feature>
<dbReference type="GO" id="GO:0005829">
    <property type="term" value="C:cytosol"/>
    <property type="evidence" value="ECO:0007669"/>
    <property type="project" value="TreeGrafter"/>
</dbReference>
<dbReference type="Proteomes" id="UP000254808">
    <property type="component" value="Chromosome"/>
</dbReference>
<dbReference type="InterPro" id="IPR000212">
    <property type="entry name" value="DNA_helicase_UvrD/REP"/>
</dbReference>
<dbReference type="CDD" id="cd17932">
    <property type="entry name" value="DEXQc_UvrD"/>
    <property type="match status" value="1"/>
</dbReference>
<accession>A0A345ULZ2</accession>
<dbReference type="GO" id="GO:0016887">
    <property type="term" value="F:ATP hydrolysis activity"/>
    <property type="evidence" value="ECO:0007669"/>
    <property type="project" value="RHEA"/>
</dbReference>
<gene>
    <name evidence="14" type="ORF">CYPRO_2247</name>
</gene>
<evidence type="ECO:0000256" key="1">
    <source>
        <dbReference type="ARBA" id="ARBA00009922"/>
    </source>
</evidence>
<keyword evidence="5 10" id="KW-0067">ATP-binding</keyword>
<keyword evidence="15" id="KW-1185">Reference proteome</keyword>
<dbReference type="SUPFAM" id="SSF52540">
    <property type="entry name" value="P-loop containing nucleoside triphosphate hydrolases"/>
    <property type="match status" value="1"/>
</dbReference>
<evidence type="ECO:0000313" key="14">
    <source>
        <dbReference type="EMBL" id="AXJ01494.1"/>
    </source>
</evidence>
<keyword evidence="3 10" id="KW-0378">Hydrolase</keyword>
<dbReference type="Gene3D" id="1.10.486.10">
    <property type="entry name" value="PCRA, domain 4"/>
    <property type="match status" value="1"/>
</dbReference>
<dbReference type="GO" id="GO:0003677">
    <property type="term" value="F:DNA binding"/>
    <property type="evidence" value="ECO:0007669"/>
    <property type="project" value="InterPro"/>
</dbReference>
<dbReference type="PANTHER" id="PTHR11070">
    <property type="entry name" value="UVRD / RECB / PCRA DNA HELICASE FAMILY MEMBER"/>
    <property type="match status" value="1"/>
</dbReference>
<dbReference type="Pfam" id="PF13361">
    <property type="entry name" value="UvrD_C"/>
    <property type="match status" value="1"/>
</dbReference>
<proteinExistence type="inferred from homology"/>
<feature type="domain" description="UvrD-like helicase ATP-binding" evidence="12">
    <location>
        <begin position="22"/>
        <end position="305"/>
    </location>
</feature>
<organism evidence="14 15">
    <name type="scientific">Cyclonatronum proteinivorum</name>
    <dbReference type="NCBI Taxonomy" id="1457365"/>
    <lineage>
        <taxon>Bacteria</taxon>
        <taxon>Pseudomonadati</taxon>
        <taxon>Balneolota</taxon>
        <taxon>Balneolia</taxon>
        <taxon>Balneolales</taxon>
        <taxon>Cyclonatronaceae</taxon>
        <taxon>Cyclonatronum</taxon>
    </lineage>
</organism>
<dbReference type="InterPro" id="IPR014016">
    <property type="entry name" value="UvrD-like_ATP-bd"/>
</dbReference>
<evidence type="ECO:0000256" key="5">
    <source>
        <dbReference type="ARBA" id="ARBA00022840"/>
    </source>
</evidence>
<evidence type="ECO:0000256" key="6">
    <source>
        <dbReference type="ARBA" id="ARBA00023235"/>
    </source>
</evidence>
<dbReference type="KEGG" id="cprv:CYPRO_2247"/>
<protein>
    <recommendedName>
        <fullName evidence="8">DNA 3'-5' helicase</fullName>
        <ecNumber evidence="8">5.6.2.4</ecNumber>
    </recommendedName>
</protein>
<feature type="region of interest" description="Disordered" evidence="11">
    <location>
        <begin position="660"/>
        <end position="687"/>
    </location>
</feature>
<evidence type="ECO:0000256" key="10">
    <source>
        <dbReference type="PROSITE-ProRule" id="PRU00560"/>
    </source>
</evidence>
<dbReference type="GO" id="GO:0043138">
    <property type="term" value="F:3'-5' DNA helicase activity"/>
    <property type="evidence" value="ECO:0007669"/>
    <property type="project" value="UniProtKB-EC"/>
</dbReference>